<proteinExistence type="predicted"/>
<evidence type="ECO:0000313" key="1">
    <source>
        <dbReference type="EMBL" id="MDQ9172255.1"/>
    </source>
</evidence>
<keyword evidence="2" id="KW-1185">Reference proteome</keyword>
<evidence type="ECO:0000313" key="2">
    <source>
        <dbReference type="Proteomes" id="UP001225596"/>
    </source>
</evidence>
<dbReference type="EMBL" id="JAUYVH010000019">
    <property type="protein sequence ID" value="MDQ9172255.1"/>
    <property type="molecule type" value="Genomic_DNA"/>
</dbReference>
<comment type="caution">
    <text evidence="1">The sequence shown here is derived from an EMBL/GenBank/DDBJ whole genome shotgun (WGS) entry which is preliminary data.</text>
</comment>
<reference evidence="1 2" key="1">
    <citation type="submission" date="2023-08" db="EMBL/GenBank/DDBJ databases">
        <title>Oxalobacteraceae gen .nov., isolated from river sludge outside the plant.</title>
        <authorList>
            <person name="Zhao S.Y."/>
        </authorList>
    </citation>
    <scope>NUCLEOTIDE SEQUENCE [LARGE SCALE GENOMIC DNA]</scope>
    <source>
        <strain evidence="1 2">R-40</strain>
    </source>
</reference>
<dbReference type="CDD" id="cd16440">
    <property type="entry name" value="beta_Kdo_transferase_KpsC_1"/>
    <property type="match status" value="1"/>
</dbReference>
<accession>A0ABU1BTC8</accession>
<dbReference type="CDD" id="cd16439">
    <property type="entry name" value="beta_Kdo_transferase_KpsC_2"/>
    <property type="match status" value="1"/>
</dbReference>
<dbReference type="Pfam" id="PF05159">
    <property type="entry name" value="Capsule_synth"/>
    <property type="match status" value="2"/>
</dbReference>
<protein>
    <submittedName>
        <fullName evidence="1">Capsular polysaccharide biosynthesis protein</fullName>
    </submittedName>
</protein>
<gene>
    <name evidence="1" type="ORF">Q8A64_17735</name>
</gene>
<dbReference type="Proteomes" id="UP001225596">
    <property type="component" value="Unassembled WGS sequence"/>
</dbReference>
<dbReference type="RefSeq" id="WP_338438278.1">
    <property type="nucleotide sequence ID" value="NZ_JAUYVH010000019.1"/>
</dbReference>
<organism evidence="1 2">
    <name type="scientific">Keguizhuia sedimenti</name>
    <dbReference type="NCBI Taxonomy" id="3064264"/>
    <lineage>
        <taxon>Bacteria</taxon>
        <taxon>Pseudomonadati</taxon>
        <taxon>Pseudomonadota</taxon>
        <taxon>Betaproteobacteria</taxon>
        <taxon>Burkholderiales</taxon>
        <taxon>Oxalobacteraceae</taxon>
        <taxon>Keguizhuia</taxon>
    </lineage>
</organism>
<dbReference type="InterPro" id="IPR007833">
    <property type="entry name" value="Capsule_polysaccharide_synth"/>
</dbReference>
<sequence>MPYIEALLGANVGYAWPWIRNDVDAVLAWGRKPSSRLAHELAGKLRVPLLRAEDGFLRSVGHGKKYPAYSLVIDKLGIYYDASRTSDLEKLIKMSRSDGEFARARQLIQAWRKARISKYNHAREAHDFLNKNDLLDGSASPFVLLVDQTFNDASVRYGCADKSSFQKMLRAAMDEHPDCRIVVKTHPEVATGRKRGYLDNAGFADVKRIVPLREDVHPVLLIEHAKAIYTVTSQIGFEALLWGKRIRTFGMPFYAGWGLTHDELAPPERRCPVPLENLVYAALCDYARYIDPETGKACDAERLIEWMALQRNMRARFAEKIYAIGFPAYKHPVLRRFTQGSEVHFQRREGGFPAGSAIAVWGKKTEPENAPHNRIRVEDGFIRSVGLGAELVPPMSLILDKRGIHYDPRSPSDLECLLQEHTFDEAMLERARALVNRIISFGITKYNVGVRARNDWRNSLDAARIAGKRVILVPGQVESDASVIFGTKSVRTNAGLLRKVRHENPAAYIVYKPHPDVLAGLRRDKTNTRRIAAWCDETLPNVALADLLPWIDEVHAMTSLAGFEALLRGKVVVCYGQPFYSGWGLTRDIHPIPRRTRKLSIPELAAGALIMYPTYISRTTKTFTTPERVIEELVDWQKKQNIQWFRIPLRLFLAMRKY</sequence>
<name>A0ABU1BTC8_9BURK</name>